<comment type="caution">
    <text evidence="2">The sequence shown here is derived from an EMBL/GenBank/DDBJ whole genome shotgun (WGS) entry which is preliminary data.</text>
</comment>
<organism evidence="2 3">
    <name type="scientific">Negativicoccus succinicivorans</name>
    <dbReference type="NCBI Taxonomy" id="620903"/>
    <lineage>
        <taxon>Bacteria</taxon>
        <taxon>Bacillati</taxon>
        <taxon>Bacillota</taxon>
        <taxon>Negativicutes</taxon>
        <taxon>Veillonellales</taxon>
        <taxon>Veillonellaceae</taxon>
        <taxon>Negativicoccus</taxon>
    </lineage>
</organism>
<feature type="transmembrane region" description="Helical" evidence="1">
    <location>
        <begin position="7"/>
        <end position="24"/>
    </location>
</feature>
<feature type="transmembrane region" description="Helical" evidence="1">
    <location>
        <begin position="155"/>
        <end position="175"/>
    </location>
</feature>
<feature type="transmembrane region" description="Helical" evidence="1">
    <location>
        <begin position="248"/>
        <end position="267"/>
    </location>
</feature>
<reference evidence="2 3" key="1">
    <citation type="submission" date="2020-08" db="EMBL/GenBank/DDBJ databases">
        <title>Genomic Encyclopedia of Type Strains, Phase IV (KMG-IV): sequencing the most valuable type-strain genomes for metagenomic binning, comparative biology and taxonomic classification.</title>
        <authorList>
            <person name="Goeker M."/>
        </authorList>
    </citation>
    <scope>NUCLEOTIDE SEQUENCE [LARGE SCALE GENOMIC DNA]</scope>
    <source>
        <strain evidence="2 3">DSM 21255</strain>
    </source>
</reference>
<dbReference type="EMBL" id="JACHHI010000002">
    <property type="protein sequence ID" value="MBB6477614.1"/>
    <property type="molecule type" value="Genomic_DNA"/>
</dbReference>
<sequence>MDFLFATLPYLNIGFFCALLARFTGANLSALVLCCFLYLGATPMQTIGMMLTFLAFMQLTIHTQGERLSFKTLRIFKGWRILIPVLFVAFTLVANPFYAIASFVGFFLMEVLAMLYLELPIDQRPTRMTLVKYSVCGFIPALLGLLALSVIPAPYYYLICGVLILIATGLIFWLGKNRKRLQTTWDAVIYAAWFLLGFCGLEWSDWLRDLKRQRVSTLARYLAIVTVPVVFLTFVAANIVYGIISLSGLITALAATIAIRLFGYYQVSERGEANPIALGLVVLAVLCLFLVQPAPHGITDLLYVPTSWKLW</sequence>
<accession>A0A841QYC6</accession>
<keyword evidence="1" id="KW-1133">Transmembrane helix</keyword>
<protein>
    <submittedName>
        <fullName evidence="2">Uncharacterized protein</fullName>
    </submittedName>
</protein>
<evidence type="ECO:0000313" key="3">
    <source>
        <dbReference type="Proteomes" id="UP000591941"/>
    </source>
</evidence>
<feature type="transmembrane region" description="Helical" evidence="1">
    <location>
        <begin position="273"/>
        <end position="291"/>
    </location>
</feature>
<feature type="transmembrane region" description="Helical" evidence="1">
    <location>
        <begin position="130"/>
        <end position="149"/>
    </location>
</feature>
<dbReference type="RefSeq" id="WP_159822946.1">
    <property type="nucleotide sequence ID" value="NZ_CABWNB010000003.1"/>
</dbReference>
<gene>
    <name evidence="2" type="ORF">HNR45_000644</name>
</gene>
<keyword evidence="1" id="KW-0812">Transmembrane</keyword>
<dbReference type="AlphaFoldDB" id="A0A841QYC6"/>
<keyword evidence="1" id="KW-0472">Membrane</keyword>
<proteinExistence type="predicted"/>
<feature type="transmembrane region" description="Helical" evidence="1">
    <location>
        <begin position="30"/>
        <end position="57"/>
    </location>
</feature>
<evidence type="ECO:0000256" key="1">
    <source>
        <dbReference type="SAM" id="Phobius"/>
    </source>
</evidence>
<keyword evidence="3" id="KW-1185">Reference proteome</keyword>
<evidence type="ECO:0000313" key="2">
    <source>
        <dbReference type="EMBL" id="MBB6477614.1"/>
    </source>
</evidence>
<dbReference type="OrthoDB" id="1631889at2"/>
<dbReference type="Proteomes" id="UP000591941">
    <property type="component" value="Unassembled WGS sequence"/>
</dbReference>
<dbReference type="GeneID" id="93485916"/>
<feature type="transmembrane region" description="Helical" evidence="1">
    <location>
        <begin position="218"/>
        <end position="241"/>
    </location>
</feature>
<name>A0A841QYC6_9FIRM</name>